<reference evidence="2 3" key="1">
    <citation type="submission" date="2020-02" db="EMBL/GenBank/DDBJ databases">
        <authorList>
            <person name="Ma Q."/>
            <person name="Huang Y."/>
            <person name="Song X."/>
            <person name="Pei D."/>
        </authorList>
    </citation>
    <scope>NUCLEOTIDE SEQUENCE [LARGE SCALE GENOMIC DNA]</scope>
    <source>
        <strain evidence="2">Sxm20200214</strain>
        <tissue evidence="2">Leaf</tissue>
    </source>
</reference>
<feature type="domain" description="DUF4283" evidence="1">
    <location>
        <begin position="24"/>
        <end position="91"/>
    </location>
</feature>
<gene>
    <name evidence="2" type="ORF">Bca52824_065038</name>
</gene>
<organism evidence="2 3">
    <name type="scientific">Brassica carinata</name>
    <name type="common">Ethiopian mustard</name>
    <name type="synonym">Abyssinian cabbage</name>
    <dbReference type="NCBI Taxonomy" id="52824"/>
    <lineage>
        <taxon>Eukaryota</taxon>
        <taxon>Viridiplantae</taxon>
        <taxon>Streptophyta</taxon>
        <taxon>Embryophyta</taxon>
        <taxon>Tracheophyta</taxon>
        <taxon>Spermatophyta</taxon>
        <taxon>Magnoliopsida</taxon>
        <taxon>eudicotyledons</taxon>
        <taxon>Gunneridae</taxon>
        <taxon>Pentapetalae</taxon>
        <taxon>rosids</taxon>
        <taxon>malvids</taxon>
        <taxon>Brassicales</taxon>
        <taxon>Brassicaceae</taxon>
        <taxon>Brassiceae</taxon>
        <taxon>Brassica</taxon>
    </lineage>
</organism>
<dbReference type="Proteomes" id="UP000886595">
    <property type="component" value="Unassembled WGS sequence"/>
</dbReference>
<accession>A0A8X7QMK5</accession>
<keyword evidence="3" id="KW-1185">Reference proteome</keyword>
<name>A0A8X7QMK5_BRACI</name>
<evidence type="ECO:0000259" key="1">
    <source>
        <dbReference type="Pfam" id="PF14111"/>
    </source>
</evidence>
<dbReference type="InterPro" id="IPR025558">
    <property type="entry name" value="DUF4283"/>
</dbReference>
<dbReference type="AlphaFoldDB" id="A0A8X7QMK5"/>
<evidence type="ECO:0000313" key="2">
    <source>
        <dbReference type="EMBL" id="KAG2270483.1"/>
    </source>
</evidence>
<dbReference type="OrthoDB" id="1097842at2759"/>
<proteinExistence type="predicted"/>
<dbReference type="EMBL" id="JAAMPC010000013">
    <property type="protein sequence ID" value="KAG2270483.1"/>
    <property type="molecule type" value="Genomic_DNA"/>
</dbReference>
<evidence type="ECO:0000313" key="3">
    <source>
        <dbReference type="Proteomes" id="UP000886595"/>
    </source>
</evidence>
<protein>
    <recommendedName>
        <fullName evidence="1">DUF4283 domain-containing protein</fullName>
    </recommendedName>
</protein>
<comment type="caution">
    <text evidence="2">The sequence shown here is derived from an EMBL/GenBank/DDBJ whole genome shotgun (WGS) entry which is preliminary data.</text>
</comment>
<sequence length="92" mass="10986">MKAMSLEDDKPINLPDEPRFRVFEENECSLLGRLLNPECQAISRMIEEMPKHRRVVGRVRGIALSREKFQFIFKREEDLQTVLNDRPWSFNH</sequence>
<dbReference type="Pfam" id="PF14111">
    <property type="entry name" value="DUF4283"/>
    <property type="match status" value="1"/>
</dbReference>